<dbReference type="InterPro" id="IPR036388">
    <property type="entry name" value="WH-like_DNA-bd_sf"/>
</dbReference>
<dbReference type="EMBL" id="LJGZ01000093">
    <property type="protein sequence ID" value="OEV18416.1"/>
    <property type="molecule type" value="Genomic_DNA"/>
</dbReference>
<dbReference type="PATRIC" id="fig|518642.7.peg.6412"/>
<dbReference type="InterPro" id="IPR039422">
    <property type="entry name" value="MarR/SlyA-like"/>
</dbReference>
<dbReference type="InterPro" id="IPR036390">
    <property type="entry name" value="WH_DNA-bd_sf"/>
</dbReference>
<evidence type="ECO:0000313" key="2">
    <source>
        <dbReference type="EMBL" id="OEV18416.1"/>
    </source>
</evidence>
<dbReference type="OrthoDB" id="391755at2"/>
<reference evidence="2 3" key="1">
    <citation type="journal article" date="2016" name="Front. Microbiol.">
        <title>Comparative Genomics Analysis of Streptomyces Species Reveals Their Adaptation to the Marine Environment and Their Diversity at the Genomic Level.</title>
        <authorList>
            <person name="Tian X."/>
            <person name="Zhang Z."/>
            <person name="Yang T."/>
            <person name="Chen M."/>
            <person name="Li J."/>
            <person name="Chen F."/>
            <person name="Yang J."/>
            <person name="Li W."/>
            <person name="Zhang B."/>
            <person name="Zhang Z."/>
            <person name="Wu J."/>
            <person name="Zhang C."/>
            <person name="Long L."/>
            <person name="Xiao J."/>
        </authorList>
    </citation>
    <scope>NUCLEOTIDE SEQUENCE [LARGE SCALE GENOMIC DNA]</scope>
    <source>
        <strain evidence="2 3">SCSIO M10372</strain>
    </source>
</reference>
<dbReference type="GO" id="GO:0006950">
    <property type="term" value="P:response to stress"/>
    <property type="evidence" value="ECO:0007669"/>
    <property type="project" value="TreeGrafter"/>
</dbReference>
<gene>
    <name evidence="2" type="ORF">AN221_22170</name>
</gene>
<feature type="domain" description="HTH marR-type" evidence="1">
    <location>
        <begin position="22"/>
        <end position="163"/>
    </location>
</feature>
<dbReference type="GO" id="GO:0003700">
    <property type="term" value="F:DNA-binding transcription factor activity"/>
    <property type="evidence" value="ECO:0007669"/>
    <property type="project" value="InterPro"/>
</dbReference>
<dbReference type="AlphaFoldDB" id="A0A1E7LQE8"/>
<dbReference type="RefSeq" id="WP_070202387.1">
    <property type="nucleotide sequence ID" value="NZ_LJGZ01000093.1"/>
</dbReference>
<dbReference type="InterPro" id="IPR000835">
    <property type="entry name" value="HTH_MarR-typ"/>
</dbReference>
<name>A0A1E7LQE8_9ACTN</name>
<dbReference type="Gene3D" id="1.10.10.10">
    <property type="entry name" value="Winged helix-like DNA-binding domain superfamily/Winged helix DNA-binding domain"/>
    <property type="match status" value="1"/>
</dbReference>
<sequence length="165" mass="18059">MAAAPHPSRPAPIGPEADAAGRDRYFSRLARERPDIALCRATSLVGRALDEELAGRRLTTAQHLVLKMLSEVGPCSQQELSEQLRIDRSVMVGCIDALEGSGLVRRERHPRDRRAYAVTLTPEAGPALEEAERGVPQLLDRAFGALTAAERRTLTRLMGKILNVD</sequence>
<dbReference type="PRINTS" id="PR00598">
    <property type="entry name" value="HTHMARR"/>
</dbReference>
<proteinExistence type="predicted"/>
<organism evidence="2 3">
    <name type="scientific">Streptomyces nanshensis</name>
    <dbReference type="NCBI Taxonomy" id="518642"/>
    <lineage>
        <taxon>Bacteria</taxon>
        <taxon>Bacillati</taxon>
        <taxon>Actinomycetota</taxon>
        <taxon>Actinomycetes</taxon>
        <taxon>Kitasatosporales</taxon>
        <taxon>Streptomycetaceae</taxon>
        <taxon>Streptomyces</taxon>
    </lineage>
</organism>
<dbReference type="PROSITE" id="PS50995">
    <property type="entry name" value="HTH_MARR_2"/>
    <property type="match status" value="1"/>
</dbReference>
<evidence type="ECO:0000313" key="3">
    <source>
        <dbReference type="Proteomes" id="UP000175971"/>
    </source>
</evidence>
<comment type="caution">
    <text evidence="2">The sequence shown here is derived from an EMBL/GenBank/DDBJ whole genome shotgun (WGS) entry which is preliminary data.</text>
</comment>
<dbReference type="PANTHER" id="PTHR33164">
    <property type="entry name" value="TRANSCRIPTIONAL REGULATOR, MARR FAMILY"/>
    <property type="match status" value="1"/>
</dbReference>
<dbReference type="SMART" id="SM00347">
    <property type="entry name" value="HTH_MARR"/>
    <property type="match status" value="1"/>
</dbReference>
<protein>
    <submittedName>
        <fullName evidence="2">MarR family transcriptional regulator</fullName>
    </submittedName>
</protein>
<dbReference type="Pfam" id="PF01047">
    <property type="entry name" value="MarR"/>
    <property type="match status" value="1"/>
</dbReference>
<dbReference type="Proteomes" id="UP000175971">
    <property type="component" value="Unassembled WGS sequence"/>
</dbReference>
<keyword evidence="3" id="KW-1185">Reference proteome</keyword>
<accession>A0A1E7LQE8</accession>
<evidence type="ECO:0000259" key="1">
    <source>
        <dbReference type="PROSITE" id="PS50995"/>
    </source>
</evidence>
<dbReference type="SUPFAM" id="SSF46785">
    <property type="entry name" value="Winged helix' DNA-binding domain"/>
    <property type="match status" value="1"/>
</dbReference>
<dbReference type="PANTHER" id="PTHR33164:SF43">
    <property type="entry name" value="HTH-TYPE TRANSCRIPTIONAL REPRESSOR YETL"/>
    <property type="match status" value="1"/>
</dbReference>